<gene>
    <name evidence="1" type="ORF">HNR40_001836</name>
</gene>
<proteinExistence type="predicted"/>
<dbReference type="EMBL" id="JACHIN010000002">
    <property type="protein sequence ID" value="MBB5076372.1"/>
    <property type="molecule type" value="Genomic_DNA"/>
</dbReference>
<accession>A0A7W7ZYW7</accession>
<reference evidence="1 2" key="1">
    <citation type="submission" date="2020-08" db="EMBL/GenBank/DDBJ databases">
        <title>Genomic Encyclopedia of Type Strains, Phase IV (KMG-IV): sequencing the most valuable type-strain genomes for metagenomic binning, comparative biology and taxonomic classification.</title>
        <authorList>
            <person name="Goeker M."/>
        </authorList>
    </citation>
    <scope>NUCLEOTIDE SEQUENCE [LARGE SCALE GENOMIC DNA]</scope>
    <source>
        <strain evidence="1 2">DSM 45385</strain>
    </source>
</reference>
<dbReference type="Proteomes" id="UP000568380">
    <property type="component" value="Unassembled WGS sequence"/>
</dbReference>
<keyword evidence="2" id="KW-1185">Reference proteome</keyword>
<name>A0A7W7ZYW7_9ACTN</name>
<dbReference type="RefSeq" id="WP_184959806.1">
    <property type="nucleotide sequence ID" value="NZ_JACHIN010000002.1"/>
</dbReference>
<evidence type="ECO:0000313" key="1">
    <source>
        <dbReference type="EMBL" id="MBB5076372.1"/>
    </source>
</evidence>
<dbReference type="AlphaFoldDB" id="A0A7W7ZYW7"/>
<organism evidence="1 2">
    <name type="scientific">Nonomuraea endophytica</name>
    <dbReference type="NCBI Taxonomy" id="714136"/>
    <lineage>
        <taxon>Bacteria</taxon>
        <taxon>Bacillati</taxon>
        <taxon>Actinomycetota</taxon>
        <taxon>Actinomycetes</taxon>
        <taxon>Streptosporangiales</taxon>
        <taxon>Streptosporangiaceae</taxon>
        <taxon>Nonomuraea</taxon>
    </lineage>
</organism>
<protein>
    <recommendedName>
        <fullName evidence="3">Response regulator transcription factor</fullName>
    </recommendedName>
</protein>
<evidence type="ECO:0008006" key="3">
    <source>
        <dbReference type="Google" id="ProtNLM"/>
    </source>
</evidence>
<comment type="caution">
    <text evidence="1">The sequence shown here is derived from an EMBL/GenBank/DDBJ whole genome shotgun (WGS) entry which is preliminary data.</text>
</comment>
<sequence>MPRIRVALAGVTATLSRVVRDALDQEADLLLVAEESGEIRILLDVGRADVVIVNLAGGELPPMVERLVDEYPDIGVLGVDLDHGRGLLYRLRPTLVAIDPLSPATLAAAIRWAAGDAAA</sequence>
<evidence type="ECO:0000313" key="2">
    <source>
        <dbReference type="Proteomes" id="UP000568380"/>
    </source>
</evidence>